<sequence>MGQLRYMPMTPSRGRPDILGQQERSAVHVDVWSPFFFQAEKSVTVPLLFASSLSQERGQGTGQGGAINRGDILSYRAIIVAC</sequence>
<dbReference type="AlphaFoldDB" id="A0ABD0KD53"/>
<gene>
    <name evidence="1" type="ORF">BaRGS_00023679</name>
</gene>
<dbReference type="Proteomes" id="UP001519460">
    <property type="component" value="Unassembled WGS sequence"/>
</dbReference>
<keyword evidence="2" id="KW-1185">Reference proteome</keyword>
<protein>
    <submittedName>
        <fullName evidence="1">Uncharacterized protein</fullName>
    </submittedName>
</protein>
<name>A0ABD0KD53_9CAEN</name>
<organism evidence="1 2">
    <name type="scientific">Batillaria attramentaria</name>
    <dbReference type="NCBI Taxonomy" id="370345"/>
    <lineage>
        <taxon>Eukaryota</taxon>
        <taxon>Metazoa</taxon>
        <taxon>Spiralia</taxon>
        <taxon>Lophotrochozoa</taxon>
        <taxon>Mollusca</taxon>
        <taxon>Gastropoda</taxon>
        <taxon>Caenogastropoda</taxon>
        <taxon>Sorbeoconcha</taxon>
        <taxon>Cerithioidea</taxon>
        <taxon>Batillariidae</taxon>
        <taxon>Batillaria</taxon>
    </lineage>
</organism>
<reference evidence="1 2" key="1">
    <citation type="journal article" date="2023" name="Sci. Data">
        <title>Genome assembly of the Korean intertidal mud-creeper Batillaria attramentaria.</title>
        <authorList>
            <person name="Patra A.K."/>
            <person name="Ho P.T."/>
            <person name="Jun S."/>
            <person name="Lee S.J."/>
            <person name="Kim Y."/>
            <person name="Won Y.J."/>
        </authorList>
    </citation>
    <scope>NUCLEOTIDE SEQUENCE [LARGE SCALE GENOMIC DNA]</scope>
    <source>
        <strain evidence="1">Wonlab-2016</strain>
    </source>
</reference>
<evidence type="ECO:0000313" key="2">
    <source>
        <dbReference type="Proteomes" id="UP001519460"/>
    </source>
</evidence>
<dbReference type="EMBL" id="JACVVK020000200">
    <property type="protein sequence ID" value="KAK7485040.1"/>
    <property type="molecule type" value="Genomic_DNA"/>
</dbReference>
<evidence type="ECO:0000313" key="1">
    <source>
        <dbReference type="EMBL" id="KAK7485040.1"/>
    </source>
</evidence>
<accession>A0ABD0KD53</accession>
<comment type="caution">
    <text evidence="1">The sequence shown here is derived from an EMBL/GenBank/DDBJ whole genome shotgun (WGS) entry which is preliminary data.</text>
</comment>
<proteinExistence type="predicted"/>